<keyword evidence="2" id="KW-1185">Reference proteome</keyword>
<dbReference type="Proteomes" id="UP000824533">
    <property type="component" value="Linkage Group LG12"/>
</dbReference>
<reference evidence="1 2" key="1">
    <citation type="journal article" date="2021" name="Front. Genet.">
        <title>Chromosome-Level Genome Assembly Reveals Significant Gene Expansion in the Toll and IMD Signaling Pathways of Dendrolimus kikuchii.</title>
        <authorList>
            <person name="Zhou J."/>
            <person name="Wu P."/>
            <person name="Xiong Z."/>
            <person name="Liu N."/>
            <person name="Zhao N."/>
            <person name="Ji M."/>
            <person name="Qiu Y."/>
            <person name="Yang B."/>
        </authorList>
    </citation>
    <scope>NUCLEOTIDE SEQUENCE [LARGE SCALE GENOMIC DNA]</scope>
    <source>
        <strain evidence="1">Ann1</strain>
    </source>
</reference>
<proteinExistence type="predicted"/>
<comment type="caution">
    <text evidence="1">The sequence shown here is derived from an EMBL/GenBank/DDBJ whole genome shotgun (WGS) entry which is preliminary data.</text>
</comment>
<sequence>MAKIYITDKFWSIKIRITSNRSVNSMNKYLMTNSYFDMNWARMLVYDLFECRVLYLLRITLSCYVLFICVSVCVRKFSRLETDTNGKVSAACNYSHKTVVFRLMNCYGESGGVIRNVASNSWWLKPSLDYDLQLINNNTHSVEIWVGF</sequence>
<organism evidence="1 2">
    <name type="scientific">Dendrolimus kikuchii</name>
    <dbReference type="NCBI Taxonomy" id="765133"/>
    <lineage>
        <taxon>Eukaryota</taxon>
        <taxon>Metazoa</taxon>
        <taxon>Ecdysozoa</taxon>
        <taxon>Arthropoda</taxon>
        <taxon>Hexapoda</taxon>
        <taxon>Insecta</taxon>
        <taxon>Pterygota</taxon>
        <taxon>Neoptera</taxon>
        <taxon>Endopterygota</taxon>
        <taxon>Lepidoptera</taxon>
        <taxon>Glossata</taxon>
        <taxon>Ditrysia</taxon>
        <taxon>Bombycoidea</taxon>
        <taxon>Lasiocampidae</taxon>
        <taxon>Dendrolimus</taxon>
    </lineage>
</organism>
<evidence type="ECO:0000313" key="2">
    <source>
        <dbReference type="Proteomes" id="UP000824533"/>
    </source>
</evidence>
<evidence type="ECO:0000313" key="1">
    <source>
        <dbReference type="EMBL" id="KAJ0177343.1"/>
    </source>
</evidence>
<gene>
    <name evidence="1" type="ORF">K1T71_007352</name>
</gene>
<accession>A0ACC1D198</accession>
<protein>
    <submittedName>
        <fullName evidence="1">Uncharacterized protein</fullName>
    </submittedName>
</protein>
<dbReference type="EMBL" id="CM034398">
    <property type="protein sequence ID" value="KAJ0177343.1"/>
    <property type="molecule type" value="Genomic_DNA"/>
</dbReference>
<name>A0ACC1D198_9NEOP</name>